<reference evidence="1 2" key="1">
    <citation type="journal article" date="2019" name="Int. J. Syst. Evol. Microbiol.">
        <title>The Global Catalogue of Microorganisms (GCM) 10K type strain sequencing project: providing services to taxonomists for standard genome sequencing and annotation.</title>
        <authorList>
            <consortium name="The Broad Institute Genomics Platform"/>
            <consortium name="The Broad Institute Genome Sequencing Center for Infectious Disease"/>
            <person name="Wu L."/>
            <person name="Ma J."/>
        </authorList>
    </citation>
    <scope>NUCLEOTIDE SEQUENCE [LARGE SCALE GENOMIC DNA]</scope>
    <source>
        <strain evidence="1 2">JCM 13249</strain>
    </source>
</reference>
<evidence type="ECO:0008006" key="3">
    <source>
        <dbReference type="Google" id="ProtNLM"/>
    </source>
</evidence>
<dbReference type="Proteomes" id="UP001500655">
    <property type="component" value="Unassembled WGS sequence"/>
</dbReference>
<accession>A0ABN2JPX5</accession>
<proteinExistence type="predicted"/>
<dbReference type="Pfam" id="PF14094">
    <property type="entry name" value="DUF4272"/>
    <property type="match status" value="1"/>
</dbReference>
<evidence type="ECO:0000313" key="1">
    <source>
        <dbReference type="EMBL" id="GAA1734880.1"/>
    </source>
</evidence>
<gene>
    <name evidence="1" type="ORF">GCM10009681_01330</name>
</gene>
<evidence type="ECO:0000313" key="2">
    <source>
        <dbReference type="Proteomes" id="UP001500655"/>
    </source>
</evidence>
<protein>
    <recommendedName>
        <fullName evidence="3">DUF4272 domain-containing protein</fullName>
    </recommendedName>
</protein>
<comment type="caution">
    <text evidence="1">The sequence shown here is derived from an EMBL/GenBank/DDBJ whole genome shotgun (WGS) entry which is preliminary data.</text>
</comment>
<dbReference type="EMBL" id="BAAALS010000001">
    <property type="protein sequence ID" value="GAA1734880.1"/>
    <property type="molecule type" value="Genomic_DNA"/>
</dbReference>
<dbReference type="InterPro" id="IPR025368">
    <property type="entry name" value="DUF4272"/>
</dbReference>
<organism evidence="1 2">
    <name type="scientific">Luedemannella helvata</name>
    <dbReference type="NCBI Taxonomy" id="349315"/>
    <lineage>
        <taxon>Bacteria</taxon>
        <taxon>Bacillati</taxon>
        <taxon>Actinomycetota</taxon>
        <taxon>Actinomycetes</taxon>
        <taxon>Micromonosporales</taxon>
        <taxon>Micromonosporaceae</taxon>
        <taxon>Luedemannella</taxon>
    </lineage>
</organism>
<name>A0ABN2JPX5_9ACTN</name>
<sequence length="226" mass="25363">MAIPVPDPQRVRAASLDELRRLNLPLPPEQFPLVWDASDTVELRSVAELEARTAILNVVLARCFGMPSAAATAWLLDARLLEHLTKPEWHFLSSGEGDHRSFALHLEALYALAWLVGLVPRLDPAQPAPDTLVPQLPHLPSKETYAAWRSRTLPAARPADEAARALDLFYCLDWAYLEAERQRVRLPGLIDSNAIGQRRWALEWAVVFRGDYHGDPPGWEEVDLST</sequence>
<keyword evidence="2" id="KW-1185">Reference proteome</keyword>
<dbReference type="RefSeq" id="WP_344075558.1">
    <property type="nucleotide sequence ID" value="NZ_BAAALS010000001.1"/>
</dbReference>